<gene>
    <name evidence="1" type="ordered locus">SGRA_0141</name>
</gene>
<keyword evidence="2" id="KW-1185">Reference proteome</keyword>
<proteinExistence type="predicted"/>
<evidence type="ECO:0000313" key="2">
    <source>
        <dbReference type="Proteomes" id="UP000007519"/>
    </source>
</evidence>
<organism evidence="1 2">
    <name type="scientific">Saprospira grandis (strain Lewin)</name>
    <dbReference type="NCBI Taxonomy" id="984262"/>
    <lineage>
        <taxon>Bacteria</taxon>
        <taxon>Pseudomonadati</taxon>
        <taxon>Bacteroidota</taxon>
        <taxon>Saprospiria</taxon>
        <taxon>Saprospirales</taxon>
        <taxon>Saprospiraceae</taxon>
        <taxon>Saprospira</taxon>
    </lineage>
</organism>
<dbReference type="EMBL" id="CP002831">
    <property type="protein sequence ID" value="AFC22885.1"/>
    <property type="molecule type" value="Genomic_DNA"/>
</dbReference>
<protein>
    <submittedName>
        <fullName evidence="1">Uncharacterized protein</fullName>
    </submittedName>
</protein>
<evidence type="ECO:0000313" key="1">
    <source>
        <dbReference type="EMBL" id="AFC22885.1"/>
    </source>
</evidence>
<reference evidence="1 2" key="1">
    <citation type="journal article" date="2012" name="Stand. Genomic Sci.">
        <title>Complete genome sequencing and analysis of Saprospira grandis str. Lewin, a predatory marine bacterium.</title>
        <authorList>
            <person name="Saw J.H."/>
            <person name="Yuryev A."/>
            <person name="Kanbe M."/>
            <person name="Hou S."/>
            <person name="Young A.G."/>
            <person name="Aizawa S."/>
            <person name="Alam M."/>
        </authorList>
    </citation>
    <scope>NUCLEOTIDE SEQUENCE [LARGE SCALE GENOMIC DNA]</scope>
    <source>
        <strain evidence="1 2">Lewin</strain>
    </source>
</reference>
<dbReference type="KEGG" id="sgn:SGRA_0141"/>
<accession>H6L513</accession>
<sequence length="36" mass="4262">MQFYFKATKVVILFCFKEKAAEFWSLFLGGLLIESR</sequence>
<dbReference type="AlphaFoldDB" id="H6L513"/>
<dbReference type="HOGENOM" id="CLU_3358393_0_0_10"/>
<name>H6L513_SAPGL</name>
<dbReference type="Proteomes" id="UP000007519">
    <property type="component" value="Chromosome"/>
</dbReference>